<dbReference type="Gene3D" id="3.40.1410.10">
    <property type="entry name" value="Chorismate lyase-like"/>
    <property type="match status" value="1"/>
</dbReference>
<reference evidence="1" key="1">
    <citation type="submission" date="2019-11" db="EMBL/GenBank/DDBJ databases">
        <title>Genomic insights into an expanded diversity of filamentous marine cyanobacteria reveals the extraordinary biosynthetic potential of Moorea and Okeania.</title>
        <authorList>
            <person name="Ferreira Leao T."/>
            <person name="Wang M."/>
            <person name="Moss N."/>
            <person name="Da Silva R."/>
            <person name="Sanders J."/>
            <person name="Nurk S."/>
            <person name="Gurevich A."/>
            <person name="Humphrey G."/>
            <person name="Reher R."/>
            <person name="Zhu Q."/>
            <person name="Belda-Ferre P."/>
            <person name="Glukhov E."/>
            <person name="Rex R."/>
            <person name="Dorrestein P.C."/>
            <person name="Knight R."/>
            <person name="Pevzner P."/>
            <person name="Gerwick W.H."/>
            <person name="Gerwick L."/>
        </authorList>
    </citation>
    <scope>NUCLEOTIDE SEQUENCE</scope>
    <source>
        <strain evidence="1">SIO1C4</strain>
    </source>
</reference>
<name>A0A6B3N3Y7_9CYAN</name>
<gene>
    <name evidence="1" type="ORF">F6J89_09230</name>
</gene>
<dbReference type="AlphaFoldDB" id="A0A6B3N3Y7"/>
<sequence length="194" mass="21905">MSTNYTQVSVLPTKDQLIKGNLPISTSYATAPSINAFQRVLMKANGTVTAMLEAYLAEPIQVVKLSESLTTMKLDFPNINLTNEEQVIARKILLQGNISRRNFIYADSLILINNLEERFSSQLLNTKIPIGKLWCEQKVETFKEIIASGMEKANELSDYFCIKPEANILFRTYSVSSQGKITMIITEKFPESHF</sequence>
<comment type="caution">
    <text evidence="1">The sequence shown here is derived from an EMBL/GenBank/DDBJ whole genome shotgun (WGS) entry which is preliminary data.</text>
</comment>
<proteinExistence type="predicted"/>
<dbReference type="EMBL" id="JAAHFQ010000135">
    <property type="protein sequence ID" value="NER27799.1"/>
    <property type="molecule type" value="Genomic_DNA"/>
</dbReference>
<dbReference type="InterPro" id="IPR002800">
    <property type="entry name" value="Rv2949c-like"/>
</dbReference>
<organism evidence="1">
    <name type="scientific">Symploca sp. SIO1C4</name>
    <dbReference type="NCBI Taxonomy" id="2607765"/>
    <lineage>
        <taxon>Bacteria</taxon>
        <taxon>Bacillati</taxon>
        <taxon>Cyanobacteriota</taxon>
        <taxon>Cyanophyceae</taxon>
        <taxon>Coleofasciculales</taxon>
        <taxon>Coleofasciculaceae</taxon>
        <taxon>Symploca</taxon>
    </lineage>
</organism>
<protein>
    <submittedName>
        <fullName evidence="1">DUF98 domain-containing protein</fullName>
    </submittedName>
</protein>
<dbReference type="Pfam" id="PF01947">
    <property type="entry name" value="Rv2949c-like"/>
    <property type="match status" value="1"/>
</dbReference>
<dbReference type="SUPFAM" id="SSF64288">
    <property type="entry name" value="Chorismate lyase-like"/>
    <property type="match status" value="1"/>
</dbReference>
<evidence type="ECO:0000313" key="1">
    <source>
        <dbReference type="EMBL" id="NER27799.1"/>
    </source>
</evidence>
<dbReference type="InterPro" id="IPR028978">
    <property type="entry name" value="Chorismate_lyase_/UTRA_dom_sf"/>
</dbReference>
<accession>A0A6B3N3Y7</accession>